<dbReference type="InterPro" id="IPR052509">
    <property type="entry name" value="Metal_resp_DNA-bind_regulator"/>
</dbReference>
<evidence type="ECO:0000313" key="2">
    <source>
        <dbReference type="EMBL" id="QNN60527.1"/>
    </source>
</evidence>
<dbReference type="EMBL" id="CP060715">
    <property type="protein sequence ID" value="QNN60527.1"/>
    <property type="molecule type" value="Genomic_DNA"/>
</dbReference>
<dbReference type="KEGG" id="eio:H9L01_09165"/>
<dbReference type="InterPro" id="IPR036388">
    <property type="entry name" value="WH-like_DNA-bd_sf"/>
</dbReference>
<sequence>MIDKEMLKGIMKILVLKVISLEDTYGYDLIKTLKMLSHDLIDIKEGTLYPILHNFEAQKDIRSYWIESDKGRKRKYYSITDKGLQTLTELTSQWQLLEEATHLILEGNHGTVKKNS</sequence>
<evidence type="ECO:0000313" key="3">
    <source>
        <dbReference type="Proteomes" id="UP000515928"/>
    </source>
</evidence>
<dbReference type="PANTHER" id="PTHR33169:SF25">
    <property type="entry name" value="DNA-BINDING PROTEIN YIZB-RELATED"/>
    <property type="match status" value="1"/>
</dbReference>
<dbReference type="SUPFAM" id="SSF46785">
    <property type="entry name" value="Winged helix' DNA-binding domain"/>
    <property type="match status" value="1"/>
</dbReference>
<dbReference type="InterPro" id="IPR036390">
    <property type="entry name" value="WH_DNA-bd_sf"/>
</dbReference>
<dbReference type="AlphaFoldDB" id="A0A7G9RY52"/>
<reference evidence="2 3" key="1">
    <citation type="submission" date="2020-08" db="EMBL/GenBank/DDBJ databases">
        <title>Genome sequence of Erysipelothrix inopinata DSM 15511T.</title>
        <authorList>
            <person name="Hyun D.-W."/>
            <person name="Bae J.-W."/>
        </authorList>
    </citation>
    <scope>NUCLEOTIDE SEQUENCE [LARGE SCALE GENOMIC DNA]</scope>
    <source>
        <strain evidence="2 3">DSM 15511</strain>
    </source>
</reference>
<dbReference type="PANTHER" id="PTHR33169">
    <property type="entry name" value="PADR-FAMILY TRANSCRIPTIONAL REGULATOR"/>
    <property type="match status" value="1"/>
</dbReference>
<dbReference type="RefSeq" id="WP_187533655.1">
    <property type="nucleotide sequence ID" value="NZ_CBCSHU010000010.1"/>
</dbReference>
<dbReference type="Pfam" id="PF03551">
    <property type="entry name" value="PadR"/>
    <property type="match status" value="1"/>
</dbReference>
<dbReference type="InterPro" id="IPR005149">
    <property type="entry name" value="Tscrpt_reg_PadR_N"/>
</dbReference>
<accession>A0A7G9RY52</accession>
<gene>
    <name evidence="2" type="ORF">H9L01_09165</name>
</gene>
<dbReference type="Gene3D" id="1.10.10.10">
    <property type="entry name" value="Winged helix-like DNA-binding domain superfamily/Winged helix DNA-binding domain"/>
    <property type="match status" value="1"/>
</dbReference>
<proteinExistence type="predicted"/>
<dbReference type="Proteomes" id="UP000515928">
    <property type="component" value="Chromosome"/>
</dbReference>
<feature type="domain" description="Transcription regulator PadR N-terminal" evidence="1">
    <location>
        <begin position="15"/>
        <end position="88"/>
    </location>
</feature>
<evidence type="ECO:0000259" key="1">
    <source>
        <dbReference type="Pfam" id="PF03551"/>
    </source>
</evidence>
<organism evidence="2 3">
    <name type="scientific">Erysipelothrix inopinata</name>
    <dbReference type="NCBI Taxonomy" id="225084"/>
    <lineage>
        <taxon>Bacteria</taxon>
        <taxon>Bacillati</taxon>
        <taxon>Bacillota</taxon>
        <taxon>Erysipelotrichia</taxon>
        <taxon>Erysipelotrichales</taxon>
        <taxon>Erysipelotrichaceae</taxon>
        <taxon>Erysipelothrix</taxon>
    </lineage>
</organism>
<name>A0A7G9RY52_9FIRM</name>
<keyword evidence="3" id="KW-1185">Reference proteome</keyword>
<protein>
    <submittedName>
        <fullName evidence="2">Helix-turn-helix transcriptional regulator</fullName>
    </submittedName>
</protein>